<keyword evidence="5" id="KW-1185">Reference proteome</keyword>
<dbReference type="InterPro" id="IPR001611">
    <property type="entry name" value="Leu-rich_rpt"/>
</dbReference>
<keyword evidence="3" id="KW-0206">Cytoskeleton</keyword>
<keyword evidence="2" id="KW-0963">Cytoplasm</keyword>
<dbReference type="SMART" id="SM00368">
    <property type="entry name" value="LRR_RI"/>
    <property type="match status" value="4"/>
</dbReference>
<dbReference type="EMBL" id="JAUPFM010000003">
    <property type="protein sequence ID" value="KAK2856087.1"/>
    <property type="molecule type" value="Genomic_DNA"/>
</dbReference>
<dbReference type="Gene3D" id="3.80.10.10">
    <property type="entry name" value="Ribonuclease Inhibitor"/>
    <property type="match status" value="2"/>
</dbReference>
<dbReference type="PANTHER" id="PTHR24107">
    <property type="entry name" value="YNEIN REGULATORY COMPLEX SUBUNIT 5"/>
    <property type="match status" value="1"/>
</dbReference>
<protein>
    <recommendedName>
        <fullName evidence="6">T-complex-associated testis-expressed protein 1</fullName>
    </recommendedName>
</protein>
<dbReference type="GO" id="GO:0005856">
    <property type="term" value="C:cytoskeleton"/>
    <property type="evidence" value="ECO:0007669"/>
    <property type="project" value="UniProtKB-SubCell"/>
</dbReference>
<dbReference type="InterPro" id="IPR052410">
    <property type="entry name" value="DRC5"/>
</dbReference>
<evidence type="ECO:0000256" key="2">
    <source>
        <dbReference type="ARBA" id="ARBA00022490"/>
    </source>
</evidence>
<dbReference type="PANTHER" id="PTHR24107:SF27">
    <property type="entry name" value="DYNEIN REGULATORY COMPLEX SUBUNIT 5"/>
    <property type="match status" value="1"/>
</dbReference>
<dbReference type="Pfam" id="PF13516">
    <property type="entry name" value="LRR_6"/>
    <property type="match status" value="4"/>
</dbReference>
<evidence type="ECO:0000313" key="4">
    <source>
        <dbReference type="EMBL" id="KAK2856087.1"/>
    </source>
</evidence>
<dbReference type="SUPFAM" id="SSF52047">
    <property type="entry name" value="RNI-like"/>
    <property type="match status" value="1"/>
</dbReference>
<reference evidence="4" key="1">
    <citation type="submission" date="2023-07" db="EMBL/GenBank/DDBJ databases">
        <title>Chromosome-level Genome Assembly of Striped Snakehead (Channa striata).</title>
        <authorList>
            <person name="Liu H."/>
        </authorList>
    </citation>
    <scope>NUCLEOTIDE SEQUENCE</scope>
    <source>
        <strain evidence="4">Gz</strain>
        <tissue evidence="4">Muscle</tissue>
    </source>
</reference>
<evidence type="ECO:0000256" key="3">
    <source>
        <dbReference type="ARBA" id="ARBA00023212"/>
    </source>
</evidence>
<evidence type="ECO:0000313" key="5">
    <source>
        <dbReference type="Proteomes" id="UP001187415"/>
    </source>
</evidence>
<proteinExistence type="predicted"/>
<dbReference type="Proteomes" id="UP001187415">
    <property type="component" value="Unassembled WGS sequence"/>
</dbReference>
<dbReference type="AlphaFoldDB" id="A0AA88NFG4"/>
<dbReference type="GO" id="GO:0007018">
    <property type="term" value="P:microtubule-based movement"/>
    <property type="evidence" value="ECO:0007669"/>
    <property type="project" value="TreeGrafter"/>
</dbReference>
<comment type="subcellular location">
    <subcellularLocation>
        <location evidence="1">Cytoplasm</location>
        <location evidence="1">Cytoskeleton</location>
    </subcellularLocation>
</comment>
<organism evidence="4 5">
    <name type="scientific">Channa striata</name>
    <name type="common">Snakehead murrel</name>
    <name type="synonym">Ophicephalus striatus</name>
    <dbReference type="NCBI Taxonomy" id="64152"/>
    <lineage>
        <taxon>Eukaryota</taxon>
        <taxon>Metazoa</taxon>
        <taxon>Chordata</taxon>
        <taxon>Craniata</taxon>
        <taxon>Vertebrata</taxon>
        <taxon>Euteleostomi</taxon>
        <taxon>Actinopterygii</taxon>
        <taxon>Neopterygii</taxon>
        <taxon>Teleostei</taxon>
        <taxon>Neoteleostei</taxon>
        <taxon>Acanthomorphata</taxon>
        <taxon>Anabantaria</taxon>
        <taxon>Anabantiformes</taxon>
        <taxon>Channoidei</taxon>
        <taxon>Channidae</taxon>
        <taxon>Channa</taxon>
    </lineage>
</organism>
<gene>
    <name evidence="4" type="ORF">Q5P01_004822</name>
</gene>
<accession>A0AA88NFG4</accession>
<dbReference type="InterPro" id="IPR032675">
    <property type="entry name" value="LRR_dom_sf"/>
</dbReference>
<comment type="caution">
    <text evidence="4">The sequence shown here is derived from an EMBL/GenBank/DDBJ whole genome shotgun (WGS) entry which is preliminary data.</text>
</comment>
<evidence type="ECO:0008006" key="6">
    <source>
        <dbReference type="Google" id="ProtNLM"/>
    </source>
</evidence>
<evidence type="ECO:0000256" key="1">
    <source>
        <dbReference type="ARBA" id="ARBA00004245"/>
    </source>
</evidence>
<sequence length="400" mass="45366">MEPGRAHCQEQQHSVKSSYLPVATLNSKLCLQSIVDHFKDYPIFEELTPSQRDFIEKRLSLSLPLSVTANLIGDGVYWERCCKQRWDLCDVSYYGHSWKRMFFERHIENIIELFVPGVTNPETVLEIVSHCKNYVKRLDISQLLPPLIEPQEEEEYSSDLESENEYERPSMDHFNFGVLLDKLTYLEELHLVYRVKECGMNFEWKMFEMTDKDCESLAKALQSCKTLKILRLHLSQIEDKNVGCWSKLEVLNVCDNGIGDPGAKAIAHALSKNSTLLSLNLCLNHLGDEGGEAIGKALWKNNTLLHLNLGGNKVTSPTAVSLSKVLAQNKTLKSINLSCNSLGEVGGKALEEAMSDNTCLTECNIGLTHVDEETFSIINQVVWKNKRLEEKRKAKEKTGK</sequence>
<name>A0AA88NFG4_CHASR</name>